<dbReference type="Gene3D" id="3.40.50.150">
    <property type="entry name" value="Vaccinia Virus protein VP39"/>
    <property type="match status" value="1"/>
</dbReference>
<evidence type="ECO:0000313" key="7">
    <source>
        <dbReference type="Proteomes" id="UP000254866"/>
    </source>
</evidence>
<name>A0A370TIJ9_9HELO</name>
<dbReference type="InterPro" id="IPR029063">
    <property type="entry name" value="SAM-dependent_MTases_sf"/>
</dbReference>
<dbReference type="OrthoDB" id="2410195at2759"/>
<dbReference type="SUPFAM" id="SSF46785">
    <property type="entry name" value="Winged helix' DNA-binding domain"/>
    <property type="match status" value="1"/>
</dbReference>
<dbReference type="PANTHER" id="PTHR43712:SF1">
    <property type="entry name" value="HYPOTHETICAL O-METHYLTRANSFERASE (EUROFUNG)-RELATED"/>
    <property type="match status" value="1"/>
</dbReference>
<dbReference type="PANTHER" id="PTHR43712">
    <property type="entry name" value="PUTATIVE (AFU_ORTHOLOGUE AFUA_4G14580)-RELATED"/>
    <property type="match status" value="1"/>
</dbReference>
<keyword evidence="1" id="KW-0489">Methyltransferase</keyword>
<dbReference type="PROSITE" id="PS51683">
    <property type="entry name" value="SAM_OMT_II"/>
    <property type="match status" value="1"/>
</dbReference>
<dbReference type="EMBL" id="NPIC01000006">
    <property type="protein sequence ID" value="RDL35186.1"/>
    <property type="molecule type" value="Genomic_DNA"/>
</dbReference>
<feature type="active site" description="Proton acceptor" evidence="4">
    <location>
        <position position="291"/>
    </location>
</feature>
<evidence type="ECO:0000313" key="6">
    <source>
        <dbReference type="EMBL" id="RDL35186.1"/>
    </source>
</evidence>
<sequence length="383" mass="43412">MNELIARARDEAKSADENGRKQLLDSLRNLSYEIETPQDTMQRIMFLHVQTTVIRIAYDLRLFKIFVEKQGSTTVTALAEETKATIGLMGRILRYLSSVGCIKEVEKDTFEANNITQALAMDGVQGGVHHLFDTFGPVLQILPDFLKENKYHEIADVANTPLQKAFNTNLPAFLWIQTAPSNFAHFNNWMTVQHMGMPIWLDIYPYQDKAQAIEGDVERTFFVDVGGGLGHQSIALRSEVPNLKNRILLQEQPMVLEFAIEHPGVEKMPYDFFTEQPIKGAKIYYLRNIIHDYPDEKAIVILKNLAAALAEDSVILIDDMVIPDVGAHWHATQLDIALMAGLASVERTREAWYELIEKAGLKINQIYTYTASLRDSIIECVKE</sequence>
<keyword evidence="2" id="KW-0808">Transferase</keyword>
<dbReference type="GO" id="GO:0032259">
    <property type="term" value="P:methylation"/>
    <property type="evidence" value="ECO:0007669"/>
    <property type="project" value="UniProtKB-KW"/>
</dbReference>
<evidence type="ECO:0000256" key="3">
    <source>
        <dbReference type="ARBA" id="ARBA00022691"/>
    </source>
</evidence>
<keyword evidence="7" id="KW-1185">Reference proteome</keyword>
<gene>
    <name evidence="6" type="ORF">BP5553_07117</name>
</gene>
<protein>
    <recommendedName>
        <fullName evidence="5">O-methyltransferase C-terminal domain-containing protein</fullName>
    </recommendedName>
</protein>
<dbReference type="RefSeq" id="XP_031868009.1">
    <property type="nucleotide sequence ID" value="XM_032015740.1"/>
</dbReference>
<evidence type="ECO:0000259" key="5">
    <source>
        <dbReference type="Pfam" id="PF00891"/>
    </source>
</evidence>
<organism evidence="6 7">
    <name type="scientific">Venustampulla echinocandica</name>
    <dbReference type="NCBI Taxonomy" id="2656787"/>
    <lineage>
        <taxon>Eukaryota</taxon>
        <taxon>Fungi</taxon>
        <taxon>Dikarya</taxon>
        <taxon>Ascomycota</taxon>
        <taxon>Pezizomycotina</taxon>
        <taxon>Leotiomycetes</taxon>
        <taxon>Helotiales</taxon>
        <taxon>Pleuroascaceae</taxon>
        <taxon>Venustampulla</taxon>
    </lineage>
</organism>
<dbReference type="InterPro" id="IPR036390">
    <property type="entry name" value="WH_DNA-bd_sf"/>
</dbReference>
<feature type="domain" description="O-methyltransferase C-terminal" evidence="5">
    <location>
        <begin position="221"/>
        <end position="361"/>
    </location>
</feature>
<keyword evidence="3" id="KW-0949">S-adenosyl-L-methionine</keyword>
<comment type="caution">
    <text evidence="6">The sequence shown here is derived from an EMBL/GenBank/DDBJ whole genome shotgun (WGS) entry which is preliminary data.</text>
</comment>
<dbReference type="Pfam" id="PF00891">
    <property type="entry name" value="Methyltransf_2"/>
    <property type="match status" value="1"/>
</dbReference>
<dbReference type="PIRSF" id="PIRSF005739">
    <property type="entry name" value="O-mtase"/>
    <property type="match status" value="1"/>
</dbReference>
<proteinExistence type="predicted"/>
<dbReference type="GeneID" id="43599966"/>
<dbReference type="InterPro" id="IPR001077">
    <property type="entry name" value="COMT_C"/>
</dbReference>
<evidence type="ECO:0000256" key="4">
    <source>
        <dbReference type="PIRSR" id="PIRSR005739-1"/>
    </source>
</evidence>
<accession>A0A370TIJ9</accession>
<dbReference type="GO" id="GO:0008171">
    <property type="term" value="F:O-methyltransferase activity"/>
    <property type="evidence" value="ECO:0007669"/>
    <property type="project" value="InterPro"/>
</dbReference>
<evidence type="ECO:0000256" key="1">
    <source>
        <dbReference type="ARBA" id="ARBA00022603"/>
    </source>
</evidence>
<reference evidence="6 7" key="1">
    <citation type="journal article" date="2018" name="IMA Fungus">
        <title>IMA Genome-F 9: Draft genome sequence of Annulohypoxylon stygium, Aspergillus mulundensis, Berkeleyomyces basicola (syn. Thielaviopsis basicola), Ceratocystis smalleyi, two Cercospora beticola strains, Coleophoma cylindrospora, Fusarium fracticaudum, Phialophora cf. hyalina, and Morchella septimelata.</title>
        <authorList>
            <person name="Wingfield B.D."/>
            <person name="Bills G.F."/>
            <person name="Dong Y."/>
            <person name="Huang W."/>
            <person name="Nel W.J."/>
            <person name="Swalarsk-Parry B.S."/>
            <person name="Vaghefi N."/>
            <person name="Wilken P.M."/>
            <person name="An Z."/>
            <person name="de Beer Z.W."/>
            <person name="De Vos L."/>
            <person name="Chen L."/>
            <person name="Duong T.A."/>
            <person name="Gao Y."/>
            <person name="Hammerbacher A."/>
            <person name="Kikkert J.R."/>
            <person name="Li Y."/>
            <person name="Li H."/>
            <person name="Li K."/>
            <person name="Li Q."/>
            <person name="Liu X."/>
            <person name="Ma X."/>
            <person name="Naidoo K."/>
            <person name="Pethybridge S.J."/>
            <person name="Sun J."/>
            <person name="Steenkamp E.T."/>
            <person name="van der Nest M.A."/>
            <person name="van Wyk S."/>
            <person name="Wingfield M.J."/>
            <person name="Xiong C."/>
            <person name="Yue Q."/>
            <person name="Zhang X."/>
        </authorList>
    </citation>
    <scope>NUCLEOTIDE SEQUENCE [LARGE SCALE GENOMIC DNA]</scope>
    <source>
        <strain evidence="6 7">BP 5553</strain>
    </source>
</reference>
<dbReference type="Proteomes" id="UP000254866">
    <property type="component" value="Unassembled WGS sequence"/>
</dbReference>
<dbReference type="SUPFAM" id="SSF53335">
    <property type="entry name" value="S-adenosyl-L-methionine-dependent methyltransferases"/>
    <property type="match status" value="1"/>
</dbReference>
<dbReference type="AlphaFoldDB" id="A0A370TIJ9"/>
<evidence type="ECO:0000256" key="2">
    <source>
        <dbReference type="ARBA" id="ARBA00022679"/>
    </source>
</evidence>
<dbReference type="Gene3D" id="1.10.10.10">
    <property type="entry name" value="Winged helix-like DNA-binding domain superfamily/Winged helix DNA-binding domain"/>
    <property type="match status" value="1"/>
</dbReference>
<dbReference type="InterPro" id="IPR016461">
    <property type="entry name" value="COMT-like"/>
</dbReference>
<dbReference type="InterPro" id="IPR036388">
    <property type="entry name" value="WH-like_DNA-bd_sf"/>
</dbReference>